<feature type="region of interest" description="Disordered" evidence="1">
    <location>
        <begin position="58"/>
        <end position="122"/>
    </location>
</feature>
<evidence type="ECO:0000256" key="1">
    <source>
        <dbReference type="SAM" id="MobiDB-lite"/>
    </source>
</evidence>
<evidence type="ECO:0008006" key="3">
    <source>
        <dbReference type="Google" id="ProtNLM"/>
    </source>
</evidence>
<sequence>MGANFPGFNGVVFSVVGDVPVNNEAPVVTSSISPEFVGPVFEDAYRVAYGILLGRLVHNDQSGSPPRPDARPPPLPPGRRYRPPSRRSERRAPRRFGDSRGDPAARADEHGGSGGGARPRLPGAGGGVVATAAASAAGAFLEVPPATPCAVAIVSVAPCLAHVAVVAPPVRPVPAPTEARCAAFLRGVSPSGGGGEGCFCHLLRNSLLGFPVNTARLGALLPTCAIANANASADSIVEAATLFADTYRGHYRGCGASGLGQEGGEEQVGEWRGRRRSRTRCGGATMSPLPMSLLLS</sequence>
<evidence type="ECO:0000313" key="2">
    <source>
        <dbReference type="EMBL" id="BAB63888.1"/>
    </source>
</evidence>
<accession>Q94CN4</accession>
<feature type="compositionally biased region" description="Low complexity" evidence="1">
    <location>
        <begin position="280"/>
        <end position="296"/>
    </location>
</feature>
<feature type="region of interest" description="Disordered" evidence="1">
    <location>
        <begin position="261"/>
        <end position="296"/>
    </location>
</feature>
<organism evidence="2">
    <name type="scientific">Oryza sativa subsp. japonica</name>
    <name type="common">Rice</name>
    <dbReference type="NCBI Taxonomy" id="39947"/>
    <lineage>
        <taxon>Eukaryota</taxon>
        <taxon>Viridiplantae</taxon>
        <taxon>Streptophyta</taxon>
        <taxon>Embryophyta</taxon>
        <taxon>Tracheophyta</taxon>
        <taxon>Spermatophyta</taxon>
        <taxon>Magnoliopsida</taxon>
        <taxon>Liliopsida</taxon>
        <taxon>Poales</taxon>
        <taxon>Poaceae</taxon>
        <taxon>BOP clade</taxon>
        <taxon>Oryzoideae</taxon>
        <taxon>Oryzeae</taxon>
        <taxon>Oryzinae</taxon>
        <taxon>Oryza</taxon>
        <taxon>Oryza sativa</taxon>
    </lineage>
</organism>
<feature type="compositionally biased region" description="Gly residues" evidence="1">
    <location>
        <begin position="112"/>
        <end position="122"/>
    </location>
</feature>
<dbReference type="AlphaFoldDB" id="Q94CN4"/>
<protein>
    <recommendedName>
        <fullName evidence="3">Bifunctional inhibitor/plant lipid transfer protein/seed storage helical domain-containing protein</fullName>
    </recommendedName>
</protein>
<dbReference type="Proteomes" id="UP000817658">
    <property type="component" value="Chromosome 1"/>
</dbReference>
<dbReference type="PANTHER" id="PTHR35747">
    <property type="entry name" value="BIFUNCTIONAL INHIBITOR/LIPID-TRANSFER PROTEIN/SEED STORAGE 2S ALBUMIN SUPERFAMILY PROTEIN"/>
    <property type="match status" value="1"/>
</dbReference>
<gene>
    <name evidence="2" type="primary">P0440D10.21</name>
</gene>
<dbReference type="PANTHER" id="PTHR35747:SF2">
    <property type="entry name" value="NON-SPECIFIC LIPID TRANSFER PROTEIN GPI-ANCHORED 25"/>
    <property type="match status" value="1"/>
</dbReference>
<reference evidence="2" key="1">
    <citation type="journal article" date="2002" name="Nature">
        <title>The genome sequence and structure of rice chromosome 1.</title>
        <authorList>
            <person name="Sasaki T."/>
            <person name="Matsumoto T."/>
            <person name="Yamamoto K."/>
            <person name="Sakata K."/>
            <person name="Baba T."/>
            <person name="Katayose Y."/>
            <person name="Wu J."/>
            <person name="Niimura Y."/>
            <person name="Cheng Z."/>
            <person name="Nagamura Y."/>
            <person name="Antonio B.A."/>
            <person name="Kanamori H."/>
            <person name="Hosokawa S."/>
            <person name="Masukawa M."/>
            <person name="Arikawa K."/>
            <person name="Chiden Y."/>
            <person name="Hayashi M."/>
            <person name="Okamoto M."/>
            <person name="Ando T."/>
            <person name="Aoki H."/>
            <person name="Arita K."/>
            <person name="Hamada M."/>
            <person name="Harada C."/>
            <person name="Hijishita S."/>
            <person name="Honda M."/>
            <person name="Ichikawa Y."/>
            <person name="Idonuma A."/>
            <person name="Iijima M."/>
            <person name="Ikeda M."/>
            <person name="Ikeno M."/>
            <person name="Itoh S."/>
            <person name="Itoh T."/>
            <person name="Itoh Y."/>
            <person name="Itoh Y."/>
            <person name="Iwabuchi A."/>
            <person name="Kamiya K."/>
            <person name="Karasawa W."/>
            <person name="Katagiri S."/>
            <person name="Kikuta A."/>
            <person name="Kobayashi N."/>
            <person name="Kono I."/>
            <person name="Machita K."/>
            <person name="Maehara T."/>
            <person name="Mizuno H."/>
            <person name="Mizubayashi T."/>
            <person name="Mukai Y."/>
            <person name="Nagasaki H."/>
            <person name="Nakashima M."/>
            <person name="Nakama Y."/>
            <person name="Nakamichi Y."/>
            <person name="Nakamura M."/>
            <person name="Namiki N."/>
            <person name="Negishi M."/>
            <person name="Ohta I."/>
            <person name="Ono N."/>
            <person name="Saji S."/>
            <person name="Sakai K."/>
            <person name="Shibata M."/>
            <person name="Shimokawa T."/>
            <person name="Shomura A."/>
            <person name="Song J."/>
            <person name="Takazaki Y."/>
            <person name="Terasawa K."/>
            <person name="Tsuji K."/>
            <person name="Waki K."/>
            <person name="Yamagata H."/>
            <person name="Yamane H."/>
            <person name="Yoshiki S."/>
            <person name="Yoshihara R."/>
            <person name="Yukawa K."/>
            <person name="Zhong H."/>
            <person name="Iwama H."/>
            <person name="Endo T."/>
            <person name="Ito H."/>
            <person name="Hahn J.H."/>
            <person name="Kim H.I."/>
            <person name="Eun M.Y."/>
            <person name="Yano M."/>
            <person name="Jiang J."/>
            <person name="Gojobori T."/>
        </authorList>
    </citation>
    <scope>NUCLEOTIDE SEQUENCE [LARGE SCALE GENOMIC DNA]</scope>
</reference>
<proteinExistence type="predicted"/>
<dbReference type="EMBL" id="AP003852">
    <property type="protein sequence ID" value="BAB63888.1"/>
    <property type="molecule type" value="Genomic_DNA"/>
</dbReference>
<name>Q94CN4_ORYSJ</name>
<feature type="compositionally biased region" description="Basic and acidic residues" evidence="1">
    <location>
        <begin position="86"/>
        <end position="111"/>
    </location>
</feature>
<feature type="compositionally biased region" description="Pro residues" evidence="1">
    <location>
        <begin position="65"/>
        <end position="77"/>
    </location>
</feature>
<dbReference type="InterPro" id="IPR053353">
    <property type="entry name" value="Plant_LTP_GPI-anchored"/>
</dbReference>